<dbReference type="PANTHER" id="PTHR35186">
    <property type="entry name" value="ANK_REP_REGION DOMAIN-CONTAINING PROTEIN"/>
    <property type="match status" value="1"/>
</dbReference>
<comment type="caution">
    <text evidence="1">The sequence shown here is derived from an EMBL/GenBank/DDBJ whole genome shotgun (WGS) entry which is preliminary data.</text>
</comment>
<keyword evidence="2" id="KW-1185">Reference proteome</keyword>
<evidence type="ECO:0000313" key="1">
    <source>
        <dbReference type="EMBL" id="KAF2443725.1"/>
    </source>
</evidence>
<dbReference type="AlphaFoldDB" id="A0A9P4PEU0"/>
<dbReference type="EMBL" id="MU001502">
    <property type="protein sequence ID" value="KAF2443725.1"/>
    <property type="molecule type" value="Genomic_DNA"/>
</dbReference>
<name>A0A9P4PEU0_9PLEO</name>
<accession>A0A9P4PEU0</accession>
<dbReference type="PANTHER" id="PTHR35186:SF4">
    <property type="entry name" value="PRION-INHIBITION AND PROPAGATION HELO DOMAIN-CONTAINING PROTEIN"/>
    <property type="match status" value="1"/>
</dbReference>
<organism evidence="1 2">
    <name type="scientific">Karstenula rhodostoma CBS 690.94</name>
    <dbReference type="NCBI Taxonomy" id="1392251"/>
    <lineage>
        <taxon>Eukaryota</taxon>
        <taxon>Fungi</taxon>
        <taxon>Dikarya</taxon>
        <taxon>Ascomycota</taxon>
        <taxon>Pezizomycotina</taxon>
        <taxon>Dothideomycetes</taxon>
        <taxon>Pleosporomycetidae</taxon>
        <taxon>Pleosporales</taxon>
        <taxon>Massarineae</taxon>
        <taxon>Didymosphaeriaceae</taxon>
        <taxon>Karstenula</taxon>
    </lineage>
</organism>
<dbReference type="OrthoDB" id="3565018at2759"/>
<gene>
    <name evidence="1" type="ORF">P171DRAFT_486447</name>
</gene>
<dbReference type="Proteomes" id="UP000799764">
    <property type="component" value="Unassembled WGS sequence"/>
</dbReference>
<reference evidence="1" key="1">
    <citation type="journal article" date="2020" name="Stud. Mycol.">
        <title>101 Dothideomycetes genomes: a test case for predicting lifestyles and emergence of pathogens.</title>
        <authorList>
            <person name="Haridas S."/>
            <person name="Albert R."/>
            <person name="Binder M."/>
            <person name="Bloem J."/>
            <person name="Labutti K."/>
            <person name="Salamov A."/>
            <person name="Andreopoulos B."/>
            <person name="Baker S."/>
            <person name="Barry K."/>
            <person name="Bills G."/>
            <person name="Bluhm B."/>
            <person name="Cannon C."/>
            <person name="Castanera R."/>
            <person name="Culley D."/>
            <person name="Daum C."/>
            <person name="Ezra D."/>
            <person name="Gonzalez J."/>
            <person name="Henrissat B."/>
            <person name="Kuo A."/>
            <person name="Liang C."/>
            <person name="Lipzen A."/>
            <person name="Lutzoni F."/>
            <person name="Magnuson J."/>
            <person name="Mondo S."/>
            <person name="Nolan M."/>
            <person name="Ohm R."/>
            <person name="Pangilinan J."/>
            <person name="Park H.-J."/>
            <person name="Ramirez L."/>
            <person name="Alfaro M."/>
            <person name="Sun H."/>
            <person name="Tritt A."/>
            <person name="Yoshinaga Y."/>
            <person name="Zwiers L.-H."/>
            <person name="Turgeon B."/>
            <person name="Goodwin S."/>
            <person name="Spatafora J."/>
            <person name="Crous P."/>
            <person name="Grigoriev I."/>
        </authorList>
    </citation>
    <scope>NUCLEOTIDE SEQUENCE</scope>
    <source>
        <strain evidence="1">CBS 690.94</strain>
    </source>
</reference>
<sequence length="148" mass="17113">MSGIEVAGLVLGAIPLVLASMEFYAKGIAASKRCFRYREQFQSLLTELQIENTICKNSLHKLLKDMSEFLADPGGHRWQHRQFDYKLRKRLGTGYDSVFAAIDEVRGIIEDVKLRLKLHPSGIAQFNDDAKFREYYKRLDFSLKKIRL</sequence>
<protein>
    <submittedName>
        <fullName evidence="1">Uncharacterized protein</fullName>
    </submittedName>
</protein>
<evidence type="ECO:0000313" key="2">
    <source>
        <dbReference type="Proteomes" id="UP000799764"/>
    </source>
</evidence>
<proteinExistence type="predicted"/>